<name>A0A562XIJ9_CAMHY</name>
<dbReference type="GO" id="GO:0004519">
    <property type="term" value="F:endonuclease activity"/>
    <property type="evidence" value="ECO:0007669"/>
    <property type="project" value="UniProtKB-KW"/>
</dbReference>
<evidence type="ECO:0000256" key="2">
    <source>
        <dbReference type="ARBA" id="ARBA00022723"/>
    </source>
</evidence>
<evidence type="ECO:0000259" key="5">
    <source>
        <dbReference type="SMART" id="SM00478"/>
    </source>
</evidence>
<dbReference type="InterPro" id="IPR011257">
    <property type="entry name" value="DNA_glycosylase"/>
</dbReference>
<dbReference type="PIRSF" id="PIRSF001435">
    <property type="entry name" value="Nth"/>
    <property type="match status" value="1"/>
</dbReference>
<dbReference type="GO" id="GO:0006284">
    <property type="term" value="P:base-excision repair"/>
    <property type="evidence" value="ECO:0007669"/>
    <property type="project" value="InterPro"/>
</dbReference>
<dbReference type="InterPro" id="IPR003265">
    <property type="entry name" value="HhH-GPD_domain"/>
</dbReference>
<comment type="caution">
    <text evidence="6">The sequence shown here is derived from an EMBL/GenBank/DDBJ whole genome shotgun (WGS) entry which is preliminary data.</text>
</comment>
<evidence type="ECO:0000313" key="7">
    <source>
        <dbReference type="Proteomes" id="UP000321812"/>
    </source>
</evidence>
<evidence type="ECO:0000256" key="4">
    <source>
        <dbReference type="ARBA" id="ARBA00023014"/>
    </source>
</evidence>
<evidence type="ECO:0000313" key="6">
    <source>
        <dbReference type="EMBL" id="TWO21890.1"/>
    </source>
</evidence>
<keyword evidence="6" id="KW-0540">Nuclease</keyword>
<dbReference type="Pfam" id="PF00730">
    <property type="entry name" value="HhH-GPD"/>
    <property type="match status" value="1"/>
</dbReference>
<dbReference type="AlphaFoldDB" id="A0A562XIJ9"/>
<dbReference type="SUPFAM" id="SSF48150">
    <property type="entry name" value="DNA-glycosylase"/>
    <property type="match status" value="1"/>
</dbReference>
<dbReference type="SMART" id="SM00478">
    <property type="entry name" value="ENDO3c"/>
    <property type="match status" value="1"/>
</dbReference>
<organism evidence="6 7">
    <name type="scientific">Campylobacter hyointestinalis</name>
    <dbReference type="NCBI Taxonomy" id="198"/>
    <lineage>
        <taxon>Bacteria</taxon>
        <taxon>Pseudomonadati</taxon>
        <taxon>Campylobacterota</taxon>
        <taxon>Epsilonproteobacteria</taxon>
        <taxon>Campylobacterales</taxon>
        <taxon>Campylobacteraceae</taxon>
        <taxon>Campylobacter</taxon>
    </lineage>
</organism>
<keyword evidence="2" id="KW-0479">Metal-binding</keyword>
<dbReference type="Proteomes" id="UP000321812">
    <property type="component" value="Unassembled WGS sequence"/>
</dbReference>
<dbReference type="GO" id="GO:0046872">
    <property type="term" value="F:metal ion binding"/>
    <property type="evidence" value="ECO:0007669"/>
    <property type="project" value="UniProtKB-KW"/>
</dbReference>
<dbReference type="Gene3D" id="1.10.340.30">
    <property type="entry name" value="Hypothetical protein, domain 2"/>
    <property type="match status" value="1"/>
</dbReference>
<protein>
    <submittedName>
        <fullName evidence="6">Endonuclease III</fullName>
    </submittedName>
</protein>
<keyword evidence="3" id="KW-0408">Iron</keyword>
<keyword evidence="6" id="KW-0255">Endonuclease</keyword>
<keyword evidence="1" id="KW-0004">4Fe-4S</keyword>
<gene>
    <name evidence="6" type="ORF">YZ82_02590</name>
</gene>
<dbReference type="CDD" id="cd00056">
    <property type="entry name" value="ENDO3c"/>
    <property type="match status" value="1"/>
</dbReference>
<dbReference type="GO" id="GO:0051539">
    <property type="term" value="F:4 iron, 4 sulfur cluster binding"/>
    <property type="evidence" value="ECO:0007669"/>
    <property type="project" value="UniProtKB-KW"/>
</dbReference>
<dbReference type="NCBIfam" id="NF010494">
    <property type="entry name" value="PRK13913.1"/>
    <property type="match status" value="1"/>
</dbReference>
<reference evidence="6 7" key="1">
    <citation type="submission" date="2019-07" db="EMBL/GenBank/DDBJ databases">
        <title>Rapid identification of Enteric Bacteria from Whole Genome Sequences (WGS) using Average Nucleotide Identity (ANI).</title>
        <authorList>
            <person name="Lane C."/>
        </authorList>
    </citation>
    <scope>NUCLEOTIDE SEQUENCE [LARGE SCALE GENOMIC DNA]</scope>
    <source>
        <strain evidence="6 7">D2411</strain>
    </source>
</reference>
<accession>A0A562XIJ9</accession>
<dbReference type="PANTHER" id="PTHR10359:SF19">
    <property type="entry name" value="DNA REPAIR GLYCOSYLASE MJ1434-RELATED"/>
    <property type="match status" value="1"/>
</dbReference>
<dbReference type="PANTHER" id="PTHR10359">
    <property type="entry name" value="A/G-SPECIFIC ADENINE GLYCOSYLASE/ENDONUCLEASE III"/>
    <property type="match status" value="1"/>
</dbReference>
<evidence type="ECO:0000256" key="3">
    <source>
        <dbReference type="ARBA" id="ARBA00023004"/>
    </source>
</evidence>
<keyword evidence="6" id="KW-0378">Hydrolase</keyword>
<dbReference type="Gene3D" id="1.10.1670.10">
    <property type="entry name" value="Helix-hairpin-Helix base-excision DNA repair enzymes (C-terminal)"/>
    <property type="match status" value="1"/>
</dbReference>
<proteinExistence type="predicted"/>
<feature type="domain" description="HhH-GPD" evidence="5">
    <location>
        <begin position="39"/>
        <end position="202"/>
    </location>
</feature>
<evidence type="ECO:0000256" key="1">
    <source>
        <dbReference type="ARBA" id="ARBA00022485"/>
    </source>
</evidence>
<dbReference type="EMBL" id="VOAP01000009">
    <property type="protein sequence ID" value="TWO21890.1"/>
    <property type="molecule type" value="Genomic_DNA"/>
</dbReference>
<sequence length="222" mass="25879">MRSEDLFLVLNKEVIFDFKENPFWWPDYGSFWVVIGAVLTQNTKWENVEKSFVNLKNVGVQSLEDVANLSEQNLANLIKPSGFYNTKAKRLSMLCKNILDKFGSFEEFMKNVSRKWLISQKGLGFESVDSILCYACSRDIMVVDKYTFRIFEFLDFTFESYDEARQWLEDIDRKCVYKAVGSISDNELFARYHGLIVEFCKSHLKGAKFDDFALSLFSEISI</sequence>
<keyword evidence="4" id="KW-0411">Iron-sulfur</keyword>
<dbReference type="RefSeq" id="WP_147496998.1">
    <property type="nucleotide sequence ID" value="NZ_VOAP01000009.1"/>
</dbReference>
<dbReference type="InterPro" id="IPR023170">
    <property type="entry name" value="HhH_base_excis_C"/>
</dbReference>